<dbReference type="RefSeq" id="WP_315746319.1">
    <property type="nucleotide sequence ID" value="NZ_JAVYAA010000004.1"/>
</dbReference>
<dbReference type="Proteomes" id="UP001250538">
    <property type="component" value="Unassembled WGS sequence"/>
</dbReference>
<dbReference type="Gene3D" id="2.60.120.260">
    <property type="entry name" value="Galactose-binding domain-like"/>
    <property type="match status" value="1"/>
</dbReference>
<evidence type="ECO:0000256" key="1">
    <source>
        <dbReference type="SAM" id="SignalP"/>
    </source>
</evidence>
<keyword evidence="4" id="KW-1185">Reference proteome</keyword>
<keyword evidence="1" id="KW-0732">Signal</keyword>
<feature type="signal peptide" evidence="1">
    <location>
        <begin position="1"/>
        <end position="26"/>
    </location>
</feature>
<dbReference type="EMBL" id="JAVYAA010000004">
    <property type="protein sequence ID" value="MDT8978228.1"/>
    <property type="molecule type" value="Genomic_DNA"/>
</dbReference>
<protein>
    <submittedName>
        <fullName evidence="3">Cohesin domain-containing protein</fullName>
    </submittedName>
</protein>
<dbReference type="InterPro" id="IPR008965">
    <property type="entry name" value="CBM2/CBM3_carb-bd_dom_sf"/>
</dbReference>
<dbReference type="SUPFAM" id="SSF49384">
    <property type="entry name" value="Carbohydrate-binding domain"/>
    <property type="match status" value="1"/>
</dbReference>
<proteinExistence type="predicted"/>
<dbReference type="InterPro" id="IPR002102">
    <property type="entry name" value="Cohesin_dom"/>
</dbReference>
<gene>
    <name evidence="3" type="ORF">RQP50_18540</name>
</gene>
<comment type="caution">
    <text evidence="3">The sequence shown here is derived from an EMBL/GenBank/DDBJ whole genome shotgun (WGS) entry which is preliminary data.</text>
</comment>
<dbReference type="Gene3D" id="2.60.40.680">
    <property type="match status" value="1"/>
</dbReference>
<feature type="domain" description="Cohesin" evidence="2">
    <location>
        <begin position="175"/>
        <end position="290"/>
    </location>
</feature>
<reference evidence="4" key="1">
    <citation type="submission" date="2023-09" db="EMBL/GenBank/DDBJ databases">
        <title>Paenibacillus sp. chi10 Genome sequencing and assembly.</title>
        <authorList>
            <person name="Kim I."/>
        </authorList>
    </citation>
    <scope>NUCLEOTIDE SEQUENCE [LARGE SCALE GENOMIC DNA]</scope>
    <source>
        <strain evidence="4">chi10</strain>
    </source>
</reference>
<dbReference type="GO" id="GO:0030246">
    <property type="term" value="F:carbohydrate binding"/>
    <property type="evidence" value="ECO:0007669"/>
    <property type="project" value="InterPro"/>
</dbReference>
<evidence type="ECO:0000313" key="3">
    <source>
        <dbReference type="EMBL" id="MDT8978228.1"/>
    </source>
</evidence>
<sequence>MRNKFVPSIIMGLVFLLVFSVSTAFGASSIGDPSYNPDYGWKRYTQYSSEIMYSGNWWNSGNAKQTSSRSASVKFNFVGSSVRLIAQNYGYGSYDISDNITVIVDKKPYTTISMRNIPSDYYNPRLAYELTGLSNSEHSIEFINQTDKLMFVSAVDVPSDGQLRPYNPDAVYTPKVSVTSVTYTVYLNQTFDVQIKLDNVKNIYAEDVSLTYDKTRFELVDAYADNKLMIVHQKDSDVLRFITASKGRYNGINGSSVLLNLKFRATNLGRGKVDVVKAVVADNGQNEVNVARENMNSWTFTVVGSPEFSLKHIGKLAYHYQEDKSILPSNIQNVVGDNGPIEQVDLKQLVKSVLSNPLYN</sequence>
<dbReference type="CDD" id="cd08547">
    <property type="entry name" value="Type_II_cohesin"/>
    <property type="match status" value="1"/>
</dbReference>
<dbReference type="GO" id="GO:0000272">
    <property type="term" value="P:polysaccharide catabolic process"/>
    <property type="evidence" value="ECO:0007669"/>
    <property type="project" value="InterPro"/>
</dbReference>
<evidence type="ECO:0000313" key="4">
    <source>
        <dbReference type="Proteomes" id="UP001250538"/>
    </source>
</evidence>
<dbReference type="Pfam" id="PF00963">
    <property type="entry name" value="Cohesin"/>
    <property type="match status" value="1"/>
</dbReference>
<name>A0AAJ2JWH8_9BACL</name>
<organism evidence="3 4">
    <name type="scientific">Paenibacillus suaedae</name>
    <dbReference type="NCBI Taxonomy" id="3077233"/>
    <lineage>
        <taxon>Bacteria</taxon>
        <taxon>Bacillati</taxon>
        <taxon>Bacillota</taxon>
        <taxon>Bacilli</taxon>
        <taxon>Bacillales</taxon>
        <taxon>Paenibacillaceae</taxon>
        <taxon>Paenibacillus</taxon>
    </lineage>
</organism>
<evidence type="ECO:0000259" key="2">
    <source>
        <dbReference type="Pfam" id="PF00963"/>
    </source>
</evidence>
<dbReference type="AlphaFoldDB" id="A0AAJ2JWH8"/>
<accession>A0AAJ2JWH8</accession>
<feature type="chain" id="PRO_5042501521" evidence="1">
    <location>
        <begin position="27"/>
        <end position="360"/>
    </location>
</feature>